<dbReference type="EMBL" id="PHHF01000065">
    <property type="protein sequence ID" value="PTD18269.1"/>
    <property type="molecule type" value="Genomic_DNA"/>
</dbReference>
<dbReference type="SUPFAM" id="SSF50952">
    <property type="entry name" value="Soluble quinoprotein glucose dehydrogenase"/>
    <property type="match status" value="1"/>
</dbReference>
<comment type="caution">
    <text evidence="1">The sequence shown here is derived from an EMBL/GenBank/DDBJ whole genome shotgun (WGS) entry which is preliminary data.</text>
</comment>
<dbReference type="Gene3D" id="2.130.10.10">
    <property type="entry name" value="YVTN repeat-like/Quinoprotein amine dehydrogenase"/>
    <property type="match status" value="1"/>
</dbReference>
<name>A0A2T4HR43_9SPHN</name>
<dbReference type="InterPro" id="IPR015943">
    <property type="entry name" value="WD40/YVTN_repeat-like_dom_sf"/>
</dbReference>
<keyword evidence="2" id="KW-1185">Reference proteome</keyword>
<proteinExistence type="predicted"/>
<organism evidence="1 2">
    <name type="scientific">Edaphosphingomonas fennica</name>
    <dbReference type="NCBI Taxonomy" id="114404"/>
    <lineage>
        <taxon>Bacteria</taxon>
        <taxon>Pseudomonadati</taxon>
        <taxon>Pseudomonadota</taxon>
        <taxon>Alphaproteobacteria</taxon>
        <taxon>Sphingomonadales</taxon>
        <taxon>Rhizorhabdaceae</taxon>
        <taxon>Edaphosphingomonas</taxon>
    </lineage>
</organism>
<dbReference type="RefSeq" id="WP_107395433.1">
    <property type="nucleotide sequence ID" value="NZ_PHHF01000065.1"/>
</dbReference>
<evidence type="ECO:0000313" key="1">
    <source>
        <dbReference type="EMBL" id="PTD18269.1"/>
    </source>
</evidence>
<evidence type="ECO:0000313" key="2">
    <source>
        <dbReference type="Proteomes" id="UP000241206"/>
    </source>
</evidence>
<dbReference type="Proteomes" id="UP000241206">
    <property type="component" value="Unassembled WGS sequence"/>
</dbReference>
<dbReference type="SUPFAM" id="SSF50969">
    <property type="entry name" value="YVTN repeat-like/Quinoprotein amine dehydrogenase"/>
    <property type="match status" value="1"/>
</dbReference>
<protein>
    <submittedName>
        <fullName evidence="1">Uncharacterized protein</fullName>
    </submittedName>
</protein>
<dbReference type="InterPro" id="IPR011041">
    <property type="entry name" value="Quinoprot_gluc/sorb_DH_b-prop"/>
</dbReference>
<accession>A0A2T4HR43</accession>
<dbReference type="InterPro" id="IPR011044">
    <property type="entry name" value="Quino_amine_DH_bsu"/>
</dbReference>
<gene>
    <name evidence="1" type="ORF">CV103_15240</name>
</gene>
<sequence>MRKRWIGLGVLGAALAAPFLFLAIANREHVAARPIAGQSTAPAIWDSAFQPAPVPGFVPALPGLPPPGRSPMHGDGYQSDTHPVSGPFGPGLEVRTRTAGTWLPRLCATFVFRSDGKPVAMCGGVTGFRLVLLDPASLDALATYDLPMRPSTFQALVRRDMDVIFGDSSGGAYLFLDDKDRIVLADSRQVIQSIATVRDGKGWRFVPENRWDMTPHVPHDCQNYDNWSPSGECDMITTVMPGPDGRLWWVTRQGRIGTLDPATGKVAQTRLAGEEIQNAFAVDDRAAYIVSDHAQYALAAGADGRPHILWRHPYDRGGGRKVGSINQGSGTTPTLIGDRYVTFADNADPRINIVVLRRGALKPGEAREICRVPVFTPGASATDNSMIGWGRSIILENNAGFSNGFSQKDWGAIEGGIVRVDIREDESGCDIVWTSPLVSPSVVPKLATGNGIAYFYGFDAAPGGGQDWSIVGLDFRTGRQVVKIPTGHGGAFNNNWGSIALAPDGTLYVAAMRGLIQVRRTGRPAH</sequence>
<reference evidence="1 2" key="1">
    <citation type="submission" date="2017-11" db="EMBL/GenBank/DDBJ databases">
        <title>Sphingomonas oleivorans sp. nov., isolated from oil-contaminated soil.</title>
        <authorList>
            <person name="Wang L."/>
            <person name="Chen L."/>
        </authorList>
    </citation>
    <scope>NUCLEOTIDE SEQUENCE [LARGE SCALE GENOMIC DNA]</scope>
    <source>
        <strain evidence="1 2">K101</strain>
    </source>
</reference>
<dbReference type="AlphaFoldDB" id="A0A2T4HR43"/>